<proteinExistence type="predicted"/>
<feature type="domain" description="NADP-dependent oxidoreductase" evidence="2">
    <location>
        <begin position="5"/>
        <end position="311"/>
    </location>
</feature>
<dbReference type="InterPro" id="IPR050523">
    <property type="entry name" value="AKR_Detox_Biosynth"/>
</dbReference>
<comment type="caution">
    <text evidence="3">The sequence shown here is derived from an EMBL/GenBank/DDBJ whole genome shotgun (WGS) entry which is preliminary data.</text>
</comment>
<name>A0AAN9YEJ6_9PEZI</name>
<evidence type="ECO:0000313" key="3">
    <source>
        <dbReference type="EMBL" id="KAK7737353.1"/>
    </source>
</evidence>
<evidence type="ECO:0000259" key="2">
    <source>
        <dbReference type="Pfam" id="PF00248"/>
    </source>
</evidence>
<dbReference type="PANTHER" id="PTHR43364:SF4">
    <property type="entry name" value="NAD(P)-LINKED OXIDOREDUCTASE SUPERFAMILY PROTEIN"/>
    <property type="match status" value="1"/>
</dbReference>
<dbReference type="GO" id="GO:0005829">
    <property type="term" value="C:cytosol"/>
    <property type="evidence" value="ECO:0007669"/>
    <property type="project" value="TreeGrafter"/>
</dbReference>
<gene>
    <name evidence="3" type="ORF">SLS53_006656</name>
</gene>
<evidence type="ECO:0000313" key="4">
    <source>
        <dbReference type="Proteomes" id="UP001320245"/>
    </source>
</evidence>
<dbReference type="Proteomes" id="UP001320245">
    <property type="component" value="Unassembled WGS sequence"/>
</dbReference>
<dbReference type="EMBL" id="JAJSPL020000030">
    <property type="protein sequence ID" value="KAK7737353.1"/>
    <property type="molecule type" value="Genomic_DNA"/>
</dbReference>
<keyword evidence="4" id="KW-1185">Reference proteome</keyword>
<evidence type="ECO:0000256" key="1">
    <source>
        <dbReference type="ARBA" id="ARBA00023002"/>
    </source>
</evidence>
<organism evidence="3 4">
    <name type="scientific">Cytospora paraplurivora</name>
    <dbReference type="NCBI Taxonomy" id="2898453"/>
    <lineage>
        <taxon>Eukaryota</taxon>
        <taxon>Fungi</taxon>
        <taxon>Dikarya</taxon>
        <taxon>Ascomycota</taxon>
        <taxon>Pezizomycotina</taxon>
        <taxon>Sordariomycetes</taxon>
        <taxon>Sordariomycetidae</taxon>
        <taxon>Diaporthales</taxon>
        <taxon>Cytosporaceae</taxon>
        <taxon>Cytospora</taxon>
    </lineage>
</organism>
<sequence length="322" mass="35338">MAPNLIFGTSTFGMDMTEFQDAESVRSLLAILKELGIARLDTAARYPPFKPGRSEQLLGEANELAANFLIDTKVYTDTSTDGSGDLTQDAVEKSVHASFERLRNPEGVNILYAHRPDPTTPLEEQIQALNEQVSRGHCQAWGVSNFPPALLENILDLCQKNGWEKPGYYQGAYSLITRGMESKLLPILRAHNISFVGYQLLAAGFLTGKLVNNEHADTRLSDSNPLGKIVQRAFGSEDLRYAMKRFDAAVKAEGLTPTEVALRWVAYHSALGDGDAIILGASKTAQIQETVRMIRKGGLSPELVGMAEEIWEAVKESRDGIL</sequence>
<dbReference type="PANTHER" id="PTHR43364">
    <property type="entry name" value="NADH-SPECIFIC METHYLGLYOXAL REDUCTASE-RELATED"/>
    <property type="match status" value="1"/>
</dbReference>
<dbReference type="AlphaFoldDB" id="A0AAN9YEJ6"/>
<dbReference type="GO" id="GO:0016491">
    <property type="term" value="F:oxidoreductase activity"/>
    <property type="evidence" value="ECO:0007669"/>
    <property type="project" value="UniProtKB-KW"/>
</dbReference>
<reference evidence="3 4" key="1">
    <citation type="journal article" date="2023" name="PLoS ONE">
        <title>Cytospora paraplurivora sp. nov. isolated from orchards with fruit tree decline syndrome in Ontario, Canada.</title>
        <authorList>
            <person name="Ilyukhin E."/>
            <person name="Nguyen H.D.T."/>
            <person name="Castle A.J."/>
            <person name="Ellouze W."/>
        </authorList>
    </citation>
    <scope>NUCLEOTIDE SEQUENCE [LARGE SCALE GENOMIC DNA]</scope>
    <source>
        <strain evidence="3 4">FDS-564</strain>
    </source>
</reference>
<dbReference type="InterPro" id="IPR036812">
    <property type="entry name" value="NAD(P)_OxRdtase_dom_sf"/>
</dbReference>
<protein>
    <recommendedName>
        <fullName evidence="2">NADP-dependent oxidoreductase domain-containing protein</fullName>
    </recommendedName>
</protein>
<dbReference type="Pfam" id="PF00248">
    <property type="entry name" value="Aldo_ket_red"/>
    <property type="match status" value="1"/>
</dbReference>
<keyword evidence="1" id="KW-0560">Oxidoreductase</keyword>
<accession>A0AAN9YEJ6</accession>
<dbReference type="InterPro" id="IPR023210">
    <property type="entry name" value="NADP_OxRdtase_dom"/>
</dbReference>
<dbReference type="Gene3D" id="3.20.20.100">
    <property type="entry name" value="NADP-dependent oxidoreductase domain"/>
    <property type="match status" value="1"/>
</dbReference>
<dbReference type="SUPFAM" id="SSF51430">
    <property type="entry name" value="NAD(P)-linked oxidoreductase"/>
    <property type="match status" value="1"/>
</dbReference>